<accession>A0ABD1UA78</accession>
<dbReference type="EMBL" id="JBFOLJ010000007">
    <property type="protein sequence ID" value="KAL2521538.1"/>
    <property type="molecule type" value="Genomic_DNA"/>
</dbReference>
<gene>
    <name evidence="1" type="ORF">Fot_25461</name>
</gene>
<dbReference type="AlphaFoldDB" id="A0ABD1UA78"/>
<evidence type="ECO:0000313" key="1">
    <source>
        <dbReference type="EMBL" id="KAL2521538.1"/>
    </source>
</evidence>
<dbReference type="Proteomes" id="UP001604277">
    <property type="component" value="Unassembled WGS sequence"/>
</dbReference>
<organism evidence="1 2">
    <name type="scientific">Forsythia ovata</name>
    <dbReference type="NCBI Taxonomy" id="205694"/>
    <lineage>
        <taxon>Eukaryota</taxon>
        <taxon>Viridiplantae</taxon>
        <taxon>Streptophyta</taxon>
        <taxon>Embryophyta</taxon>
        <taxon>Tracheophyta</taxon>
        <taxon>Spermatophyta</taxon>
        <taxon>Magnoliopsida</taxon>
        <taxon>eudicotyledons</taxon>
        <taxon>Gunneridae</taxon>
        <taxon>Pentapetalae</taxon>
        <taxon>asterids</taxon>
        <taxon>lamiids</taxon>
        <taxon>Lamiales</taxon>
        <taxon>Oleaceae</taxon>
        <taxon>Forsythieae</taxon>
        <taxon>Forsythia</taxon>
    </lineage>
</organism>
<sequence length="140" mass="16168">MVKLRWHGNQESHKKIEKVEVALPQKIEQNIRVIFFLLTFIPRFNLAKHSSLAMSGADYHNIFQDLDHADFEPPPPHLLSENDDDDEEQAWRIIGRSLSVGPRLHNLQNQSETAQTSPPIKGDNILVKDDGFHMKCYRES</sequence>
<reference evidence="2" key="1">
    <citation type="submission" date="2024-07" db="EMBL/GenBank/DDBJ databases">
        <title>Two chromosome-level genome assemblies of Korean endemic species Abeliophyllum distichum and Forsythia ovata (Oleaceae).</title>
        <authorList>
            <person name="Jang H."/>
        </authorList>
    </citation>
    <scope>NUCLEOTIDE SEQUENCE [LARGE SCALE GENOMIC DNA]</scope>
</reference>
<comment type="caution">
    <text evidence="1">The sequence shown here is derived from an EMBL/GenBank/DDBJ whole genome shotgun (WGS) entry which is preliminary data.</text>
</comment>
<protein>
    <submittedName>
        <fullName evidence="1">Uncharacterized protein</fullName>
    </submittedName>
</protein>
<proteinExistence type="predicted"/>
<evidence type="ECO:0000313" key="2">
    <source>
        <dbReference type="Proteomes" id="UP001604277"/>
    </source>
</evidence>
<name>A0ABD1UA78_9LAMI</name>
<keyword evidence="2" id="KW-1185">Reference proteome</keyword>